<dbReference type="Proteomes" id="UP000607653">
    <property type="component" value="Unassembled WGS sequence"/>
</dbReference>
<comment type="caution">
    <text evidence="2">The sequence shown here is derived from an EMBL/GenBank/DDBJ whole genome shotgun (WGS) entry which is preliminary data.</text>
</comment>
<dbReference type="AlphaFoldDB" id="A0A822YRV2"/>
<keyword evidence="3" id="KW-1185">Reference proteome</keyword>
<proteinExistence type="predicted"/>
<feature type="region of interest" description="Disordered" evidence="1">
    <location>
        <begin position="1"/>
        <end position="27"/>
    </location>
</feature>
<sequence>MVEGARRREVDGEAFNKVNENGTKNNGKYKRKLDLYLRWKKPQGTSLVSSPLEDAQAEDERLEEYWWSDSLDRFSHVTDIIFSSQRGLTILA</sequence>
<protein>
    <submittedName>
        <fullName evidence="2">Uncharacterized protein</fullName>
    </submittedName>
</protein>
<gene>
    <name evidence="2" type="ORF">HUJ06_004759</name>
</gene>
<name>A0A822YRV2_NELNU</name>
<evidence type="ECO:0000313" key="3">
    <source>
        <dbReference type="Proteomes" id="UP000607653"/>
    </source>
</evidence>
<dbReference type="EMBL" id="DUZY01000004">
    <property type="protein sequence ID" value="DAD34119.1"/>
    <property type="molecule type" value="Genomic_DNA"/>
</dbReference>
<reference evidence="2 3" key="1">
    <citation type="journal article" date="2020" name="Mol. Biol. Evol.">
        <title>Distinct Expression and Methylation Patterns for Genes with Different Fates following a Single Whole-Genome Duplication in Flowering Plants.</title>
        <authorList>
            <person name="Shi T."/>
            <person name="Rahmani R.S."/>
            <person name="Gugger P.F."/>
            <person name="Wang M."/>
            <person name="Li H."/>
            <person name="Zhang Y."/>
            <person name="Li Z."/>
            <person name="Wang Q."/>
            <person name="Van de Peer Y."/>
            <person name="Marchal K."/>
            <person name="Chen J."/>
        </authorList>
    </citation>
    <scope>NUCLEOTIDE SEQUENCE [LARGE SCALE GENOMIC DNA]</scope>
    <source>
        <tissue evidence="2">Leaf</tissue>
    </source>
</reference>
<feature type="compositionally biased region" description="Basic and acidic residues" evidence="1">
    <location>
        <begin position="1"/>
        <end position="11"/>
    </location>
</feature>
<evidence type="ECO:0000256" key="1">
    <source>
        <dbReference type="SAM" id="MobiDB-lite"/>
    </source>
</evidence>
<organism evidence="2 3">
    <name type="scientific">Nelumbo nucifera</name>
    <name type="common">Sacred lotus</name>
    <dbReference type="NCBI Taxonomy" id="4432"/>
    <lineage>
        <taxon>Eukaryota</taxon>
        <taxon>Viridiplantae</taxon>
        <taxon>Streptophyta</taxon>
        <taxon>Embryophyta</taxon>
        <taxon>Tracheophyta</taxon>
        <taxon>Spermatophyta</taxon>
        <taxon>Magnoliopsida</taxon>
        <taxon>Proteales</taxon>
        <taxon>Nelumbonaceae</taxon>
        <taxon>Nelumbo</taxon>
    </lineage>
</organism>
<accession>A0A822YRV2</accession>
<evidence type="ECO:0000313" key="2">
    <source>
        <dbReference type="EMBL" id="DAD34119.1"/>
    </source>
</evidence>